<sequence>MAVPSGFLLIFVGQQVVMPGTVRLVLVALMAVAVGAAEVQVRRDARRVQRFLAEHPVHGPL</sequence>
<evidence type="ECO:0000313" key="2">
    <source>
        <dbReference type="EMBL" id="TYP87649.1"/>
    </source>
</evidence>
<protein>
    <submittedName>
        <fullName evidence="2">Uncharacterized protein</fullName>
    </submittedName>
</protein>
<accession>A0A5S5CZ52</accession>
<comment type="caution">
    <text evidence="2">The sequence shown here is derived from an EMBL/GenBank/DDBJ whole genome shotgun (WGS) entry which is preliminary data.</text>
</comment>
<keyword evidence="1" id="KW-0812">Transmembrane</keyword>
<reference evidence="2 3" key="1">
    <citation type="submission" date="2019-07" db="EMBL/GenBank/DDBJ databases">
        <title>Genomic Encyclopedia of Archaeal and Bacterial Type Strains, Phase II (KMG-II): from individual species to whole genera.</title>
        <authorList>
            <person name="Goeker M."/>
        </authorList>
    </citation>
    <scope>NUCLEOTIDE SEQUENCE [LARGE SCALE GENOMIC DNA]</scope>
    <source>
        <strain evidence="2 3">DSM 46842</strain>
    </source>
</reference>
<keyword evidence="3" id="KW-1185">Reference proteome</keyword>
<feature type="transmembrane region" description="Helical" evidence="1">
    <location>
        <begin position="20"/>
        <end position="41"/>
    </location>
</feature>
<keyword evidence="1" id="KW-1133">Transmembrane helix</keyword>
<organism evidence="2 3">
    <name type="scientific">Blastococcus xanthinilyticus</name>
    <dbReference type="NCBI Taxonomy" id="1564164"/>
    <lineage>
        <taxon>Bacteria</taxon>
        <taxon>Bacillati</taxon>
        <taxon>Actinomycetota</taxon>
        <taxon>Actinomycetes</taxon>
        <taxon>Geodermatophilales</taxon>
        <taxon>Geodermatophilaceae</taxon>
        <taxon>Blastococcus</taxon>
    </lineage>
</organism>
<dbReference type="Proteomes" id="UP000322499">
    <property type="component" value="Unassembled WGS sequence"/>
</dbReference>
<gene>
    <name evidence="2" type="ORF">BD833_106241</name>
</gene>
<dbReference type="EMBL" id="VNHW01000006">
    <property type="protein sequence ID" value="TYP87649.1"/>
    <property type="molecule type" value="Genomic_DNA"/>
</dbReference>
<keyword evidence="1" id="KW-0472">Membrane</keyword>
<name>A0A5S5CZ52_9ACTN</name>
<evidence type="ECO:0000256" key="1">
    <source>
        <dbReference type="SAM" id="Phobius"/>
    </source>
</evidence>
<proteinExistence type="predicted"/>
<dbReference type="RefSeq" id="WP_166533285.1">
    <property type="nucleotide sequence ID" value="NZ_VNHW01000006.1"/>
</dbReference>
<evidence type="ECO:0000313" key="3">
    <source>
        <dbReference type="Proteomes" id="UP000322499"/>
    </source>
</evidence>
<dbReference type="AlphaFoldDB" id="A0A5S5CZ52"/>